<feature type="compositionally biased region" description="Pro residues" evidence="5">
    <location>
        <begin position="649"/>
        <end position="693"/>
    </location>
</feature>
<feature type="domain" description="PHD-type" evidence="6">
    <location>
        <begin position="1066"/>
        <end position="1116"/>
    </location>
</feature>
<accession>A0AAV4FDB7</accession>
<dbReference type="Gene3D" id="3.30.40.10">
    <property type="entry name" value="Zinc/RING finger domain, C3HC4 (zinc finger)"/>
    <property type="match status" value="1"/>
</dbReference>
<dbReference type="InterPro" id="IPR052579">
    <property type="entry name" value="Zinc_finger_SWIM"/>
</dbReference>
<evidence type="ECO:0000256" key="5">
    <source>
        <dbReference type="SAM" id="MobiDB-lite"/>
    </source>
</evidence>
<dbReference type="InterPro" id="IPR007527">
    <property type="entry name" value="Znf_SWIM"/>
</dbReference>
<dbReference type="PRINTS" id="PR01217">
    <property type="entry name" value="PRICHEXTENSN"/>
</dbReference>
<gene>
    <name evidence="8" type="ORF">ElyMa_002093300</name>
</gene>
<dbReference type="EMBL" id="BMAT01004287">
    <property type="protein sequence ID" value="GFR71393.1"/>
    <property type="molecule type" value="Genomic_DNA"/>
</dbReference>
<dbReference type="SMART" id="SM00249">
    <property type="entry name" value="PHD"/>
    <property type="match status" value="1"/>
</dbReference>
<dbReference type="InterPro" id="IPR011011">
    <property type="entry name" value="Znf_FYVE_PHD"/>
</dbReference>
<dbReference type="InterPro" id="IPR019787">
    <property type="entry name" value="Znf_PHD-finger"/>
</dbReference>
<dbReference type="SUPFAM" id="SSF57903">
    <property type="entry name" value="FYVE/PHD zinc finger"/>
    <property type="match status" value="1"/>
</dbReference>
<evidence type="ECO:0000313" key="9">
    <source>
        <dbReference type="Proteomes" id="UP000762676"/>
    </source>
</evidence>
<dbReference type="InterPro" id="IPR013083">
    <property type="entry name" value="Znf_RING/FYVE/PHD"/>
</dbReference>
<dbReference type="InterPro" id="IPR001965">
    <property type="entry name" value="Znf_PHD"/>
</dbReference>
<comment type="caution">
    <text evidence="8">The sequence shown here is derived from an EMBL/GenBank/DDBJ whole genome shotgun (WGS) entry which is preliminary data.</text>
</comment>
<dbReference type="PANTHER" id="PTHR31569:SF4">
    <property type="entry name" value="SWIM-TYPE DOMAIN-CONTAINING PROTEIN"/>
    <property type="match status" value="1"/>
</dbReference>
<feature type="region of interest" description="Disordered" evidence="5">
    <location>
        <begin position="649"/>
        <end position="727"/>
    </location>
</feature>
<feature type="compositionally biased region" description="Pro residues" evidence="5">
    <location>
        <begin position="701"/>
        <end position="727"/>
    </location>
</feature>
<dbReference type="PROSITE" id="PS01359">
    <property type="entry name" value="ZF_PHD_1"/>
    <property type="match status" value="1"/>
</dbReference>
<dbReference type="CDD" id="cd15489">
    <property type="entry name" value="PHD_SF"/>
    <property type="match status" value="1"/>
</dbReference>
<dbReference type="InterPro" id="IPR019786">
    <property type="entry name" value="Zinc_finger_PHD-type_CS"/>
</dbReference>
<evidence type="ECO:0000259" key="6">
    <source>
        <dbReference type="PROSITE" id="PS50016"/>
    </source>
</evidence>
<dbReference type="PROSITE" id="PS50016">
    <property type="entry name" value="ZF_PHD_2"/>
    <property type="match status" value="1"/>
</dbReference>
<organism evidence="8 9">
    <name type="scientific">Elysia marginata</name>
    <dbReference type="NCBI Taxonomy" id="1093978"/>
    <lineage>
        <taxon>Eukaryota</taxon>
        <taxon>Metazoa</taxon>
        <taxon>Spiralia</taxon>
        <taxon>Lophotrochozoa</taxon>
        <taxon>Mollusca</taxon>
        <taxon>Gastropoda</taxon>
        <taxon>Heterobranchia</taxon>
        <taxon>Euthyneura</taxon>
        <taxon>Panpulmonata</taxon>
        <taxon>Sacoglossa</taxon>
        <taxon>Placobranchoidea</taxon>
        <taxon>Plakobranchidae</taxon>
        <taxon>Elysia</taxon>
    </lineage>
</organism>
<keyword evidence="3" id="KW-0862">Zinc</keyword>
<proteinExistence type="predicted"/>
<dbReference type="GO" id="GO:0008270">
    <property type="term" value="F:zinc ion binding"/>
    <property type="evidence" value="ECO:0007669"/>
    <property type="project" value="UniProtKB-KW"/>
</dbReference>
<keyword evidence="9" id="KW-1185">Reference proteome</keyword>
<keyword evidence="2 4" id="KW-0863">Zinc-finger</keyword>
<dbReference type="PANTHER" id="PTHR31569">
    <property type="entry name" value="SWIM-TYPE DOMAIN-CONTAINING PROTEIN"/>
    <property type="match status" value="1"/>
</dbReference>
<dbReference type="Pfam" id="PF21056">
    <property type="entry name" value="ZSWIM1-3_RNaseH-like"/>
    <property type="match status" value="1"/>
</dbReference>
<dbReference type="InterPro" id="IPR048324">
    <property type="entry name" value="ZSWIM1-3_RNaseH-like"/>
</dbReference>
<dbReference type="Proteomes" id="UP000762676">
    <property type="component" value="Unassembled WGS sequence"/>
</dbReference>
<evidence type="ECO:0000256" key="2">
    <source>
        <dbReference type="ARBA" id="ARBA00022771"/>
    </source>
</evidence>
<evidence type="ECO:0000256" key="4">
    <source>
        <dbReference type="PROSITE-ProRule" id="PRU00325"/>
    </source>
</evidence>
<dbReference type="AlphaFoldDB" id="A0AAV4FDB7"/>
<sequence>MVLFHSQLYKVYPEKKLAAIKTDETTSVLVKAASIKTAELKDILEKRHNVSLLKSDVHNFRRKFLGVDSDSASCDSFASEIRANGGFAEIGRSESGDFRHFLFYTNNMQAIFQRYPETVIMDVTYRTNKYLYPLLTAMVIDYDGHGIPIMHAYLSKEDTGTIEHCLRVFSEKNSFSRTHCFMVDKDMAEIAALGAVFPGIPINLCHFHIHQAVKRAMKNKVPADAVDKIVDLFMYQVYTESEEEFLEVKNKIIDMVPEEASDYFRTHWWQKSHLWAASQQINIFKLDVNTTNHLESYHNKIKANLNEKVKLSKALSLLLSFDNNKILESNKLLLIAANTVSYDQRDRDGASKIITKTLSKMAARLVKEQLQVARKTSYIINACADSLFTISYREKVYQGNRNLCNCSFFLQMGLPCRHIFALRRFLDLPEVDCDELAAHRFSYRRIIRDLPEALAGQETGEMITVQDNNPSVSTVEGRYLKAKNVCQKFIEHLSVVGSNEFQDKIKQLEDLLQMWCSPGESDPVNSPLPPEVSVTPAPFANTVRTAQSPEESAVVTELAVNPSHPFTSSFGVDPSNPFTSEFAVPPRPVNPEFALATHEVVALQHPFTPEVLSLSVPFSLAAAPPTPVNPECVPPRLVSHECAAVPPRPVNPDLAAPPRPVNPEFTPAPPRPVNPELPRPVNPEFGPAPPRPMNPEFAAAPPRPVNPEFTPAPPRPMNPEFGPAPPRPVNPEFTPAPPRPVNPEFVAAPPGRVNPHLAASSRPVNPHLAVSSLSVNPAFSAASPRPVNPDLASPTCPVNHDLAAVSSWPVNPDFAALSSREFSPHLAALSSRPVNHYRVATPRPVNPDIAAPPRPVNPDLADPLGAVITDLAAPPRPLTPEVVVQSYPFSPAADSPQPVQGAIAQSRALTQNTSELAVAEGSSVFEVPPVVTSDINGSSSASFSLGAGNALESWPNMDKIPRPRGRPCSKQNFTRRKMTLKRKRACPKKFEELSEDAKAALLIQATCESEALAMSTITESSVKEFTFFTDFVMDMRVDVAIVKQHFESFAFDKLSDGIFNRRQSNIFSCGKCGEIDDLSQKMVMCEQCLLWFHFQCAGYRSKMKIPTWFCKSCMSGDTLTN</sequence>
<reference evidence="8 9" key="1">
    <citation type="journal article" date="2021" name="Elife">
        <title>Chloroplast acquisition without the gene transfer in kleptoplastic sea slugs, Plakobranchus ocellatus.</title>
        <authorList>
            <person name="Maeda T."/>
            <person name="Takahashi S."/>
            <person name="Yoshida T."/>
            <person name="Shimamura S."/>
            <person name="Takaki Y."/>
            <person name="Nagai Y."/>
            <person name="Toyoda A."/>
            <person name="Suzuki Y."/>
            <person name="Arimoto A."/>
            <person name="Ishii H."/>
            <person name="Satoh N."/>
            <person name="Nishiyama T."/>
            <person name="Hasebe M."/>
            <person name="Maruyama T."/>
            <person name="Minagawa J."/>
            <person name="Obokata J."/>
            <person name="Shigenobu S."/>
        </authorList>
    </citation>
    <scope>NUCLEOTIDE SEQUENCE [LARGE SCALE GENOMIC DNA]</scope>
</reference>
<evidence type="ECO:0000256" key="3">
    <source>
        <dbReference type="ARBA" id="ARBA00022833"/>
    </source>
</evidence>
<evidence type="ECO:0000259" key="7">
    <source>
        <dbReference type="PROSITE" id="PS50966"/>
    </source>
</evidence>
<name>A0AAV4FDB7_9GAST</name>
<dbReference type="PROSITE" id="PS50966">
    <property type="entry name" value="ZF_SWIM"/>
    <property type="match status" value="1"/>
</dbReference>
<evidence type="ECO:0000313" key="8">
    <source>
        <dbReference type="EMBL" id="GFR71393.1"/>
    </source>
</evidence>
<feature type="domain" description="SWIM-type" evidence="7">
    <location>
        <begin position="388"/>
        <end position="427"/>
    </location>
</feature>
<protein>
    <submittedName>
        <fullName evidence="8">Zinc finger SWIM domain-containing protein 1</fullName>
    </submittedName>
</protein>
<evidence type="ECO:0000256" key="1">
    <source>
        <dbReference type="ARBA" id="ARBA00022723"/>
    </source>
</evidence>
<dbReference type="Pfam" id="PF00628">
    <property type="entry name" value="PHD"/>
    <property type="match status" value="1"/>
</dbReference>
<keyword evidence="1" id="KW-0479">Metal-binding</keyword>